<keyword evidence="2" id="KW-1133">Transmembrane helix</keyword>
<dbReference type="RefSeq" id="WP_012868329.1">
    <property type="nucleotide sequence ID" value="NC_013521.1"/>
</dbReference>
<feature type="transmembrane region" description="Helical" evidence="2">
    <location>
        <begin position="46"/>
        <end position="67"/>
    </location>
</feature>
<dbReference type="Proteomes" id="UP000000322">
    <property type="component" value="Chromosome"/>
</dbReference>
<dbReference type="KEGG" id="ske:Sked_33660"/>
<dbReference type="OrthoDB" id="4822274at2"/>
<dbReference type="STRING" id="446469.Sked_33660"/>
<feature type="region of interest" description="Disordered" evidence="1">
    <location>
        <begin position="74"/>
        <end position="102"/>
    </location>
</feature>
<keyword evidence="2" id="KW-0472">Membrane</keyword>
<evidence type="ECO:0000313" key="3">
    <source>
        <dbReference type="EMBL" id="ACZ23261.1"/>
    </source>
</evidence>
<keyword evidence="2" id="KW-0812">Transmembrane</keyword>
<evidence type="ECO:0000256" key="1">
    <source>
        <dbReference type="SAM" id="MobiDB-lite"/>
    </source>
</evidence>
<evidence type="ECO:0000256" key="2">
    <source>
        <dbReference type="SAM" id="Phobius"/>
    </source>
</evidence>
<dbReference type="EMBL" id="CP001819">
    <property type="protein sequence ID" value="ACZ23261.1"/>
    <property type="molecule type" value="Genomic_DNA"/>
</dbReference>
<protein>
    <submittedName>
        <fullName evidence="3">Uncharacterized protein</fullName>
    </submittedName>
</protein>
<sequence>MDSRPDPRLDPATPVADDSDLDAVKRRLLTSIGTSAPNGARRQRRALAGGGALLGIGALGVALAVGLPGSSDPAPLADDGVVRPTGDASPTSPESPAPSGGEAEIVSTTLLLEQSLVALAAQDELNVVMTTRDQTITEGEVVRESYQRTVTSPSGSPHVITVLPERRVPSALDDYAPEEVYAFSEEQNVALMREVVAGYAGNGLQDEPVDLDGWVASFGTLHEPDGMWGSYSVDRDLGIWAASYSAEPAESLTGTGEVDEDGNVEWGPLTNVLTARIDGVRALAAEIVSGEGTSWVLVEGSQRSETIDGHAATCFAYEDADAAGPDTREPIVFLGDSQEICVDDESKLPLRSSTVTRMHPYAGISPQLADVDGGTTYSTTFEWFPVTADDSWLFQVDTEGLEEVTINDFYTTSQYFATY</sequence>
<feature type="compositionally biased region" description="Low complexity" evidence="1">
    <location>
        <begin position="88"/>
        <end position="102"/>
    </location>
</feature>
<dbReference type="AlphaFoldDB" id="D1BE40"/>
<accession>D1BE40</accession>
<organism evidence="3 4">
    <name type="scientific">Sanguibacter keddieii (strain ATCC 51767 / DSM 10542 / NCFB 3025 / ST-74)</name>
    <dbReference type="NCBI Taxonomy" id="446469"/>
    <lineage>
        <taxon>Bacteria</taxon>
        <taxon>Bacillati</taxon>
        <taxon>Actinomycetota</taxon>
        <taxon>Actinomycetes</taxon>
        <taxon>Micrococcales</taxon>
        <taxon>Sanguibacteraceae</taxon>
        <taxon>Sanguibacter</taxon>
    </lineage>
</organism>
<keyword evidence="4" id="KW-1185">Reference proteome</keyword>
<reference evidence="3 4" key="1">
    <citation type="journal article" date="2009" name="Stand. Genomic Sci.">
        <title>Complete genome sequence of Sanguibacter keddieii type strain (ST-74).</title>
        <authorList>
            <person name="Ivanova N."/>
            <person name="Sikorski J."/>
            <person name="Sims D."/>
            <person name="Brettin T."/>
            <person name="Detter J.C."/>
            <person name="Han C."/>
            <person name="Lapidus A."/>
            <person name="Copeland A."/>
            <person name="Glavina Del Rio T."/>
            <person name="Nolan M."/>
            <person name="Chen F."/>
            <person name="Lucas S."/>
            <person name="Tice H."/>
            <person name="Cheng J.F."/>
            <person name="Bruce D."/>
            <person name="Goodwin L."/>
            <person name="Pitluck S."/>
            <person name="Pati A."/>
            <person name="Mavromatis K."/>
            <person name="Chen A."/>
            <person name="Palaniappan K."/>
            <person name="D'haeseleer P."/>
            <person name="Chain P."/>
            <person name="Bristow J."/>
            <person name="Eisen J.A."/>
            <person name="Markowitz V."/>
            <person name="Hugenholtz P."/>
            <person name="Goker M."/>
            <person name="Pukall R."/>
            <person name="Klenk H.P."/>
            <person name="Kyrpides N.C."/>
        </authorList>
    </citation>
    <scope>NUCLEOTIDE SEQUENCE [LARGE SCALE GENOMIC DNA]</scope>
    <source>
        <strain evidence="4">ATCC 51767 / DSM 10542 / NCFB 3025 / ST-74</strain>
    </source>
</reference>
<proteinExistence type="predicted"/>
<gene>
    <name evidence="3" type="ordered locus">Sked_33660</name>
</gene>
<name>D1BE40_SANKS</name>
<evidence type="ECO:0000313" key="4">
    <source>
        <dbReference type="Proteomes" id="UP000000322"/>
    </source>
</evidence>
<feature type="region of interest" description="Disordered" evidence="1">
    <location>
        <begin position="1"/>
        <end position="22"/>
    </location>
</feature>
<dbReference type="HOGENOM" id="CLU_655352_0_0_11"/>